<dbReference type="Gene3D" id="1.10.10.10">
    <property type="entry name" value="Winged helix-like DNA-binding domain superfamily/Winged helix DNA-binding domain"/>
    <property type="match status" value="1"/>
</dbReference>
<dbReference type="SUPFAM" id="SSF53697">
    <property type="entry name" value="SIS domain"/>
    <property type="match status" value="1"/>
</dbReference>
<evidence type="ECO:0000256" key="1">
    <source>
        <dbReference type="ARBA" id="ARBA00023015"/>
    </source>
</evidence>
<dbReference type="PANTHER" id="PTHR30514">
    <property type="entry name" value="GLUCOKINASE"/>
    <property type="match status" value="1"/>
</dbReference>
<dbReference type="InterPro" id="IPR046348">
    <property type="entry name" value="SIS_dom_sf"/>
</dbReference>
<evidence type="ECO:0000259" key="5">
    <source>
        <dbReference type="PROSITE" id="PS51464"/>
    </source>
</evidence>
<dbReference type="Proteomes" id="UP001163203">
    <property type="component" value="Chromosome"/>
</dbReference>
<evidence type="ECO:0000259" key="4">
    <source>
        <dbReference type="PROSITE" id="PS51071"/>
    </source>
</evidence>
<organism evidence="6 7">
    <name type="scientific">Amycolatopsis cynarae</name>
    <dbReference type="NCBI Taxonomy" id="2995223"/>
    <lineage>
        <taxon>Bacteria</taxon>
        <taxon>Bacillati</taxon>
        <taxon>Actinomycetota</taxon>
        <taxon>Actinomycetes</taxon>
        <taxon>Pseudonocardiales</taxon>
        <taxon>Pseudonocardiaceae</taxon>
        <taxon>Amycolatopsis</taxon>
    </lineage>
</organism>
<dbReference type="InterPro" id="IPR047640">
    <property type="entry name" value="RpiR-like"/>
</dbReference>
<dbReference type="RefSeq" id="WP_268756498.1">
    <property type="nucleotide sequence ID" value="NZ_CP113836.1"/>
</dbReference>
<sequence>MTPPGSYQELTELLRSRLPKLAGGQLRIAHLVLADPEGTAFRGIAEAARLAEVHESSISRLAGSLGLSGYPSIMELCRAWLAEQAQLARRADSSGQQPPGGVLSATLEQEQGNLARTFGRLDRDTWLRAVALLAGAPGVAVLGLRDSAAVAVLFAQRLGRVRHGVRRLGQSLVDELRELGEHEVLVAVSVRRYAADTVRAAEYAKERGNPVVALTDNAASPLADHADAALYAETGGVGVRSLTALCALAQALAGETGLRCGNHGADDDLAESFGFFHE</sequence>
<dbReference type="Pfam" id="PF01380">
    <property type="entry name" value="SIS"/>
    <property type="match status" value="1"/>
</dbReference>
<name>A0ABY7B2D6_9PSEU</name>
<feature type="domain" description="SIS" evidence="5">
    <location>
        <begin position="129"/>
        <end position="262"/>
    </location>
</feature>
<dbReference type="PROSITE" id="PS51071">
    <property type="entry name" value="HTH_RPIR"/>
    <property type="match status" value="1"/>
</dbReference>
<dbReference type="InterPro" id="IPR035472">
    <property type="entry name" value="RpiR-like_SIS"/>
</dbReference>
<feature type="domain" description="HTH rpiR-type" evidence="4">
    <location>
        <begin position="8"/>
        <end position="84"/>
    </location>
</feature>
<dbReference type="InterPro" id="IPR000281">
    <property type="entry name" value="HTH_RpiR"/>
</dbReference>
<keyword evidence="3" id="KW-0804">Transcription</keyword>
<dbReference type="PANTHER" id="PTHR30514:SF18">
    <property type="entry name" value="RPIR-FAMILY TRANSCRIPTIONAL REGULATOR"/>
    <property type="match status" value="1"/>
</dbReference>
<dbReference type="CDD" id="cd05013">
    <property type="entry name" value="SIS_RpiR"/>
    <property type="match status" value="1"/>
</dbReference>
<reference evidence="6" key="1">
    <citation type="submission" date="2022-11" db="EMBL/GenBank/DDBJ databases">
        <authorList>
            <person name="Mo P."/>
        </authorList>
    </citation>
    <scope>NUCLEOTIDE SEQUENCE</scope>
    <source>
        <strain evidence="6">HUAS 11-8</strain>
    </source>
</reference>
<keyword evidence="1" id="KW-0805">Transcription regulation</keyword>
<keyword evidence="2" id="KW-0238">DNA-binding</keyword>
<keyword evidence="7" id="KW-1185">Reference proteome</keyword>
<dbReference type="SUPFAM" id="SSF46689">
    <property type="entry name" value="Homeodomain-like"/>
    <property type="match status" value="1"/>
</dbReference>
<evidence type="ECO:0000313" key="7">
    <source>
        <dbReference type="Proteomes" id="UP001163203"/>
    </source>
</evidence>
<proteinExistence type="predicted"/>
<dbReference type="EMBL" id="CP113836">
    <property type="protein sequence ID" value="WAL66366.1"/>
    <property type="molecule type" value="Genomic_DNA"/>
</dbReference>
<accession>A0ABY7B2D6</accession>
<dbReference type="PROSITE" id="PS51464">
    <property type="entry name" value="SIS"/>
    <property type="match status" value="1"/>
</dbReference>
<dbReference type="InterPro" id="IPR009057">
    <property type="entry name" value="Homeodomain-like_sf"/>
</dbReference>
<gene>
    <name evidence="6" type="ORF">ORV05_00660</name>
</gene>
<protein>
    <submittedName>
        <fullName evidence="6">MurR/RpiR family transcriptional regulator</fullName>
    </submittedName>
</protein>
<dbReference type="InterPro" id="IPR036388">
    <property type="entry name" value="WH-like_DNA-bd_sf"/>
</dbReference>
<evidence type="ECO:0000313" key="6">
    <source>
        <dbReference type="EMBL" id="WAL66366.1"/>
    </source>
</evidence>
<evidence type="ECO:0000256" key="2">
    <source>
        <dbReference type="ARBA" id="ARBA00023125"/>
    </source>
</evidence>
<dbReference type="Pfam" id="PF01418">
    <property type="entry name" value="HTH_6"/>
    <property type="match status" value="1"/>
</dbReference>
<dbReference type="InterPro" id="IPR001347">
    <property type="entry name" value="SIS_dom"/>
</dbReference>
<evidence type="ECO:0000256" key="3">
    <source>
        <dbReference type="ARBA" id="ARBA00023163"/>
    </source>
</evidence>
<dbReference type="Gene3D" id="3.40.50.10490">
    <property type="entry name" value="Glucose-6-phosphate isomerase like protein, domain 1"/>
    <property type="match status" value="1"/>
</dbReference>